<evidence type="ECO:0000259" key="11">
    <source>
        <dbReference type="PROSITE" id="PS52019"/>
    </source>
</evidence>
<dbReference type="Pfam" id="PF00698">
    <property type="entry name" value="Acyl_transf_1"/>
    <property type="match status" value="1"/>
</dbReference>
<feature type="region of interest" description="C-terminal hotdog fold" evidence="8">
    <location>
        <begin position="1100"/>
        <end position="1251"/>
    </location>
</feature>
<dbReference type="Pfam" id="PF16197">
    <property type="entry name" value="KAsynt_C_assoc"/>
    <property type="match status" value="1"/>
</dbReference>
<dbReference type="SUPFAM" id="SSF47336">
    <property type="entry name" value="ACP-like"/>
    <property type="match status" value="1"/>
</dbReference>
<keyword evidence="4" id="KW-0521">NADP</keyword>
<dbReference type="Gene3D" id="3.10.129.110">
    <property type="entry name" value="Polyketide synthase dehydratase"/>
    <property type="match status" value="1"/>
</dbReference>
<dbReference type="Gene3D" id="3.40.50.150">
    <property type="entry name" value="Vaccinia Virus protein VP39"/>
    <property type="match status" value="1"/>
</dbReference>
<dbReference type="InterPro" id="IPR013968">
    <property type="entry name" value="PKS_KR"/>
</dbReference>
<protein>
    <submittedName>
        <fullName evidence="12">Uncharacterized protein</fullName>
    </submittedName>
</protein>
<evidence type="ECO:0000256" key="8">
    <source>
        <dbReference type="PROSITE-ProRule" id="PRU01363"/>
    </source>
</evidence>
<dbReference type="Pfam" id="PF21089">
    <property type="entry name" value="PKS_DH_N"/>
    <property type="match status" value="1"/>
</dbReference>
<dbReference type="CDD" id="cd00833">
    <property type="entry name" value="PKS"/>
    <property type="match status" value="1"/>
</dbReference>
<gene>
    <name evidence="12" type="ORF">CFD26_104804</name>
</gene>
<dbReference type="SUPFAM" id="SSF53901">
    <property type="entry name" value="Thiolase-like"/>
    <property type="match status" value="1"/>
</dbReference>
<dbReference type="InterPro" id="IPR029063">
    <property type="entry name" value="SAM-dependent_MTases_sf"/>
</dbReference>
<evidence type="ECO:0000256" key="5">
    <source>
        <dbReference type="ARBA" id="ARBA00023002"/>
    </source>
</evidence>
<dbReference type="SMART" id="SM00823">
    <property type="entry name" value="PKS_PP"/>
    <property type="match status" value="1"/>
</dbReference>
<evidence type="ECO:0000256" key="1">
    <source>
        <dbReference type="ARBA" id="ARBA00022450"/>
    </source>
</evidence>
<dbReference type="GO" id="GO:0044550">
    <property type="term" value="P:secondary metabolite biosynthetic process"/>
    <property type="evidence" value="ECO:0007669"/>
    <property type="project" value="TreeGrafter"/>
</dbReference>
<evidence type="ECO:0000256" key="2">
    <source>
        <dbReference type="ARBA" id="ARBA00022553"/>
    </source>
</evidence>
<dbReference type="InterPro" id="IPR016035">
    <property type="entry name" value="Acyl_Trfase/lysoPLipase"/>
</dbReference>
<dbReference type="InterPro" id="IPR049552">
    <property type="entry name" value="PKS_DH_N"/>
</dbReference>
<dbReference type="SMART" id="SM00825">
    <property type="entry name" value="PKS_KS"/>
    <property type="match status" value="1"/>
</dbReference>
<keyword evidence="2" id="KW-0597">Phosphoprotein</keyword>
<dbReference type="GO" id="GO:0006633">
    <property type="term" value="P:fatty acid biosynthetic process"/>
    <property type="evidence" value="ECO:0007669"/>
    <property type="project" value="InterPro"/>
</dbReference>
<dbReference type="SUPFAM" id="SSF50129">
    <property type="entry name" value="GroES-like"/>
    <property type="match status" value="1"/>
</dbReference>
<evidence type="ECO:0000313" key="13">
    <source>
        <dbReference type="Proteomes" id="UP000215289"/>
    </source>
</evidence>
<organism evidence="12 13">
    <name type="scientific">Aspergillus turcosus</name>
    <dbReference type="NCBI Taxonomy" id="1245748"/>
    <lineage>
        <taxon>Eukaryota</taxon>
        <taxon>Fungi</taxon>
        <taxon>Dikarya</taxon>
        <taxon>Ascomycota</taxon>
        <taxon>Pezizomycotina</taxon>
        <taxon>Eurotiomycetes</taxon>
        <taxon>Eurotiomycetidae</taxon>
        <taxon>Eurotiales</taxon>
        <taxon>Aspergillaceae</taxon>
        <taxon>Aspergillus</taxon>
        <taxon>Aspergillus subgen. Fumigati</taxon>
    </lineage>
</organism>
<dbReference type="Pfam" id="PF14765">
    <property type="entry name" value="PS-DH"/>
    <property type="match status" value="1"/>
</dbReference>
<dbReference type="SMART" id="SM00822">
    <property type="entry name" value="PKS_KR"/>
    <property type="match status" value="1"/>
</dbReference>
<dbReference type="InterPro" id="IPR049551">
    <property type="entry name" value="PKS_DH_C"/>
</dbReference>
<dbReference type="InterPro" id="IPR049900">
    <property type="entry name" value="PKS_mFAS_DH"/>
</dbReference>
<dbReference type="InterPro" id="IPR013217">
    <property type="entry name" value="Methyltransf_12"/>
</dbReference>
<name>A0A3R7J4W7_9EURO</name>
<dbReference type="STRING" id="1245748.A0A3R7J4W7"/>
<dbReference type="InterPro" id="IPR014043">
    <property type="entry name" value="Acyl_transferase_dom"/>
</dbReference>
<feature type="region of interest" description="N-terminal hotdog fold" evidence="8">
    <location>
        <begin position="942"/>
        <end position="1071"/>
    </location>
</feature>
<dbReference type="SUPFAM" id="SSF51735">
    <property type="entry name" value="NAD(P)-binding Rossmann-fold domains"/>
    <property type="match status" value="2"/>
</dbReference>
<dbReference type="Pfam" id="PF00109">
    <property type="entry name" value="ketoacyl-synt"/>
    <property type="match status" value="1"/>
</dbReference>
<dbReference type="PANTHER" id="PTHR43775:SF29">
    <property type="entry name" value="ASPERFURANONE POLYKETIDE SYNTHASE AFOG-RELATED"/>
    <property type="match status" value="1"/>
</dbReference>
<feature type="domain" description="PKS/mFAS DH" evidence="11">
    <location>
        <begin position="942"/>
        <end position="1251"/>
    </location>
</feature>
<dbReference type="InterPro" id="IPR014031">
    <property type="entry name" value="Ketoacyl_synth_C"/>
</dbReference>
<dbReference type="FunFam" id="3.40.47.10:FF:000019">
    <property type="entry name" value="Polyketide synthase type I"/>
    <property type="match status" value="1"/>
</dbReference>
<keyword evidence="1" id="KW-0596">Phosphopantetheine</keyword>
<evidence type="ECO:0000313" key="12">
    <source>
        <dbReference type="EMBL" id="RLL97465.1"/>
    </source>
</evidence>
<feature type="active site" description="Proton donor; for dehydratase activity" evidence="8">
    <location>
        <position position="1165"/>
    </location>
</feature>
<dbReference type="Pfam" id="PF23114">
    <property type="entry name" value="NAD-bd_HRPKS_sdrA"/>
    <property type="match status" value="1"/>
</dbReference>
<dbReference type="InterPro" id="IPR050091">
    <property type="entry name" value="PKS_NRPS_Biosynth_Enz"/>
</dbReference>
<dbReference type="Gene3D" id="3.90.180.10">
    <property type="entry name" value="Medium-chain alcohol dehydrogenases, catalytic domain"/>
    <property type="match status" value="1"/>
</dbReference>
<evidence type="ECO:0000259" key="9">
    <source>
        <dbReference type="PROSITE" id="PS50075"/>
    </source>
</evidence>
<dbReference type="Gene3D" id="3.40.47.10">
    <property type="match status" value="1"/>
</dbReference>
<dbReference type="GO" id="GO:0004312">
    <property type="term" value="F:fatty acid synthase activity"/>
    <property type="evidence" value="ECO:0007669"/>
    <property type="project" value="TreeGrafter"/>
</dbReference>
<dbReference type="InterPro" id="IPR042104">
    <property type="entry name" value="PKS_dehydratase_sf"/>
</dbReference>
<dbReference type="Proteomes" id="UP000215289">
    <property type="component" value="Unassembled WGS sequence"/>
</dbReference>
<dbReference type="Gene3D" id="3.40.366.10">
    <property type="entry name" value="Malonyl-Coenzyme A Acyl Carrier Protein, domain 2"/>
    <property type="match status" value="1"/>
</dbReference>
<evidence type="ECO:0000256" key="4">
    <source>
        <dbReference type="ARBA" id="ARBA00022857"/>
    </source>
</evidence>
<dbReference type="SMART" id="SM00826">
    <property type="entry name" value="PKS_DH"/>
    <property type="match status" value="1"/>
</dbReference>
<evidence type="ECO:0000256" key="6">
    <source>
        <dbReference type="ARBA" id="ARBA00023268"/>
    </source>
</evidence>
<dbReference type="InterPro" id="IPR009081">
    <property type="entry name" value="PP-bd_ACP"/>
</dbReference>
<dbReference type="CDD" id="cd05195">
    <property type="entry name" value="enoyl_red"/>
    <property type="match status" value="1"/>
</dbReference>
<evidence type="ECO:0000256" key="7">
    <source>
        <dbReference type="ARBA" id="ARBA00023315"/>
    </source>
</evidence>
<dbReference type="InterPro" id="IPR016036">
    <property type="entry name" value="Malonyl_transacylase_ACP-bd"/>
</dbReference>
<dbReference type="Pfam" id="PF08659">
    <property type="entry name" value="KR"/>
    <property type="match status" value="1"/>
</dbReference>
<dbReference type="SUPFAM" id="SSF52151">
    <property type="entry name" value="FabD/lysophospholipase-like"/>
    <property type="match status" value="1"/>
</dbReference>
<comment type="caution">
    <text evidence="12">The sequence shown here is derived from an EMBL/GenBank/DDBJ whole genome shotgun (WGS) entry which is preliminary data.</text>
</comment>
<dbReference type="SUPFAM" id="SSF55048">
    <property type="entry name" value="Probable ACP-binding domain of malonyl-CoA ACP transacylase"/>
    <property type="match status" value="1"/>
</dbReference>
<dbReference type="InterPro" id="IPR020841">
    <property type="entry name" value="PKS_Beta-ketoAc_synthase_dom"/>
</dbReference>
<dbReference type="SMART" id="SM00827">
    <property type="entry name" value="PKS_AT"/>
    <property type="match status" value="1"/>
</dbReference>
<dbReference type="PROSITE" id="PS50075">
    <property type="entry name" value="CARRIER"/>
    <property type="match status" value="1"/>
</dbReference>
<dbReference type="InterPro" id="IPR056501">
    <property type="entry name" value="NAD-bd_HRPKS_sdrA"/>
</dbReference>
<dbReference type="GO" id="GO:0004315">
    <property type="term" value="F:3-oxoacyl-[acyl-carrier-protein] synthase activity"/>
    <property type="evidence" value="ECO:0007669"/>
    <property type="project" value="InterPro"/>
</dbReference>
<keyword evidence="6" id="KW-0511">Multifunctional enzyme</keyword>
<dbReference type="InterPro" id="IPR016039">
    <property type="entry name" value="Thiolase-like"/>
</dbReference>
<dbReference type="PANTHER" id="PTHR43775">
    <property type="entry name" value="FATTY ACID SYNTHASE"/>
    <property type="match status" value="1"/>
</dbReference>
<evidence type="ECO:0000259" key="10">
    <source>
        <dbReference type="PROSITE" id="PS52004"/>
    </source>
</evidence>
<keyword evidence="3" id="KW-0808">Transferase</keyword>
<dbReference type="OrthoDB" id="329835at2759"/>
<dbReference type="Gene3D" id="3.40.50.720">
    <property type="entry name" value="NAD(P)-binding Rossmann-like Domain"/>
    <property type="match status" value="2"/>
</dbReference>
<dbReference type="GO" id="GO:0016491">
    <property type="term" value="F:oxidoreductase activity"/>
    <property type="evidence" value="ECO:0007669"/>
    <property type="project" value="UniProtKB-KW"/>
</dbReference>
<dbReference type="InterPro" id="IPR020806">
    <property type="entry name" value="PKS_PP-bd"/>
</dbReference>
<dbReference type="InterPro" id="IPR057326">
    <property type="entry name" value="KR_dom"/>
</dbReference>
<dbReference type="InterPro" id="IPR036291">
    <property type="entry name" value="NAD(P)-bd_dom_sf"/>
</dbReference>
<dbReference type="PROSITE" id="PS00606">
    <property type="entry name" value="KS3_1"/>
    <property type="match status" value="1"/>
</dbReference>
<dbReference type="InterPro" id="IPR014030">
    <property type="entry name" value="Ketoacyl_synth_N"/>
</dbReference>
<dbReference type="SMART" id="SM00829">
    <property type="entry name" value="PKS_ER"/>
    <property type="match status" value="1"/>
</dbReference>
<dbReference type="InterPro" id="IPR020807">
    <property type="entry name" value="PKS_DH"/>
</dbReference>
<dbReference type="InterPro" id="IPR020843">
    <property type="entry name" value="ER"/>
</dbReference>
<dbReference type="InterPro" id="IPR032821">
    <property type="entry name" value="PKS_assoc"/>
</dbReference>
<keyword evidence="7" id="KW-0012">Acyltransferase</keyword>
<sequence>MTNSTDHPMPIAIVGLAGRFPGDASNPQKLWSVLVNKKSTRTEVPPDRFNIDAFYHPSGERNGTTNTRWAHFMKRDLAAFDAPFFSILPNEARAMDVQSRMALECAYEALENAGIPIDGLAGTQTACYVASFTHDYAELMGHNAEAQPKYAFTGSGVAMMANRISWFLDIRGPSVTIDTACSSSLVAVHMACQSINSGEAEIALVGGANVILLPQMMANQSSLGFLSRDGRSKAFDQGADGYARGEGVSFLVLKHLDAAIRDGDTIRALIRGTGVNQDGRTPGITVPSSESQEQLIRTVYERAGLNPGDTPFVETHGTGTQKGDAAEASALAKTLGRSRSPQRPVYLGSVKTNLGHLEAAAGVTQVIKVILALENAIIPPNIWFEHPNPNIPLNQWHLKVPTEPLDWPSGEKRRASINSFGYGGTNAHCILETAEEYMKSIGTSTAIPQNRQTTAEVQNNIHEDQPLKLLLWSSHDKMGIRRMASQYAEYLDMRVNSDANNEDLVTLMCRTLHSRRSMMPWKSYMIAGSVNEMILSFREQTTPAVHSSKLPLLAFVFTGQGAQWPGMGRQLLHYPAFRDSLRLADKYLRAVGMDGSLIDELMVAPEQSKLHLPVVSQTLCTALQVALVDLLDDCGIKPAVVVGHSGGEIAAAYAKGAISREAAWTIGFHRGRLCSALTEIAPSLRGGMLVAGLSKKECTQYIKQLRTGNAVVACVNSPVSCTLAGDISAIEQLEEMLRSAGHFHRRLRVDRAYHSPHMQFIAEECLNAISHAHPLPDTDKNGSITMYSTVTGRPVESRGLLPSYWISNMVEPVEFVDAVDALLTDLQKSSSFVPTVLVEIGPHSALKGPLRQIMDAHSIAEKPVYTSLLIRNRDAHQTFLEAMGSLAQLGYPVDLHRVNQVSMEGPFLVDLPSYPWNHSEKNRYWAESRLSSKRRFRQHARHDLCGVRGEDDLPGEPTWHNILSPRENPWILDHRVQGSIVYPAAGMLTAVLEAVRQYVDAASTISHIELRDVRVTRPIVFNSPEDEVDTCLRLRRRAGDTDLFEFRYYSQRESEWQQNCSGVVRVGRHSPGLHSDFADETGKVDATFRSRYHDCHSRCVVEPVVDELYARLSSVGLQFGPWFQNLVRIAKGPSVATGCVQIPSTKACMPCEYEQDMLIHPVVLDGLVQLGLNTSMEAHDKPGATMVPVGFRRVVVSTLVPRSPGTQITGYSTLNHSVIGVDVAGSDANWKEPWVILEGLELATLSAKAGDEAVSPAAVPRKLAARLVWQADIRYSPKAIVQNACEVSAPSVDGGLSLESLLDLQRGALICIQRVLETCPLRDVPSSPPHLRQLHRAMTRLHKLALQGDLYGGDSSISGLLKGSRQSQDLFLQRFVKSSIDAEILYHHCRNLDGILRGKMHSIQVLREEDRLNRWYAEGATWRANHAKISAYLRLYAHKHPHAKILEVGGGTGGLTLSTLQALTLPDGSALFNSYCFTDISGAFFEKAQKKFERWAPLIKFTTLNIEKDIVSQGFKEGDYDLILADNVLHATESIHRTLSSIRKLLKPNGQLILSEITRNHPHITMTVGALEGWWLGVDDGREWEPTLSVEMWDKALRLTGFTGVDICLNDSDEDHHIMSGMVATAKEKPGEKSSVSCFVLIHPQKPTPDVEALIQKLLSNLQGQGIQVTAESLANIPRVDPSGKCCVLLLDSDPCQSDLANLSSIEWESLKHILLTCANATWITRGATLNGDNPWASMALGLVRSFRAEHPSSAVTIVDLASQTDIHSSSTVSSITKLAIAGRDTQVPCKSHDWEYCIRGHEVLIPRVIVDDAVNDGVFSHQRPIIDHIPFTHPDTSLALASIQPILFVDDSAHRSQPLKNDEVEIQVMASGLEEGHSLRVSGHKGEVDGVVNICGIVSALGPAADSTWQVGDPIMTFRRDTVRNFCRTRLALCQRIPNRLGDFRAAASFPFAYCTAFYCLFHKASLKAGESVLINCSHCRFDEAAINLALQKGVRVFLTVSSQARKHYLAKRYSLPEDHIFNGQSTHFVSALREITLNRGVDVIINRPAASQSIEMTRCLSPGGRLVLVQRRGEGLLDATLGVSWPQISESTSVHFVSHQALAHAETARVAKIFAQVTQLLQGSAQPWLNSNTTGPQCKSDDCLRVVSGSGEAAGDEMIVETSPNIQVPVLVKRPVARLLENFTYIISGGAGGLGTTLARWMWQRGARHIAILSRSPHGRPELCSLQKEMAFKGAHLAMFACDITDEKQVQAAMAQIRSEHPPVRGVIQAAMVLDDCVFQNMTFESWNRAVQPKATGSWILHKHTPKEVDFFILLSSIAGVVGLRGQANYAAGNTFQDALASYRRSRGQAAVALNVGFVDGVGFLSKGTARVGENIARFDSVRIQRGEFLRLVESAIIHSDKFPPQVITGCGTGGILQSNGDDLTDFYWFNDPRFQVLAQVDLQHVNEGEKGEQMAFSLPTLLSAAPTADAAAKVVQDAICRKLATASSIAIEEIDCSRHLSSYGVDSLLAVDLRSYFASEAQAEVSVFELTRDIPITELARDLALRSKHVRSDILDVVH</sequence>
<dbReference type="SUPFAM" id="SSF53335">
    <property type="entry name" value="S-adenosyl-L-methionine-dependent methyltransferases"/>
    <property type="match status" value="1"/>
</dbReference>
<dbReference type="PROSITE" id="PS52004">
    <property type="entry name" value="KS3_2"/>
    <property type="match status" value="1"/>
</dbReference>
<dbReference type="CDD" id="cd02440">
    <property type="entry name" value="AdoMet_MTases"/>
    <property type="match status" value="1"/>
</dbReference>
<dbReference type="GO" id="GO:0031177">
    <property type="term" value="F:phosphopantetheine binding"/>
    <property type="evidence" value="ECO:0007669"/>
    <property type="project" value="InterPro"/>
</dbReference>
<dbReference type="PROSITE" id="PS52019">
    <property type="entry name" value="PKS_MFAS_DH"/>
    <property type="match status" value="1"/>
</dbReference>
<accession>A0A3R7J4W7</accession>
<dbReference type="InterPro" id="IPR018201">
    <property type="entry name" value="Ketoacyl_synth_AS"/>
</dbReference>
<feature type="domain" description="Ketosynthase family 3 (KS3)" evidence="10">
    <location>
        <begin position="8"/>
        <end position="433"/>
    </location>
</feature>
<dbReference type="InterPro" id="IPR001227">
    <property type="entry name" value="Ac_transferase_dom_sf"/>
</dbReference>
<dbReference type="Pfam" id="PF02801">
    <property type="entry name" value="Ketoacyl-synt_C"/>
    <property type="match status" value="1"/>
</dbReference>
<keyword evidence="13" id="KW-1185">Reference proteome</keyword>
<reference evidence="12 13" key="1">
    <citation type="submission" date="2018-08" db="EMBL/GenBank/DDBJ databases">
        <title>Draft genome sequences of two Aspergillus turcosus clinical strains isolated from bronchoalveolar lavage fluid: one azole-susceptible and the other azole-resistant.</title>
        <authorList>
            <person name="Parent-Michaud M."/>
            <person name="Dufresne P.J."/>
            <person name="Fournier E."/>
            <person name="Martineau C."/>
            <person name="Moreira S."/>
            <person name="Perkins V."/>
            <person name="De Repentigny L."/>
            <person name="Dufresne S.F."/>
        </authorList>
    </citation>
    <scope>NUCLEOTIDE SEQUENCE [LARGE SCALE GENOMIC DNA]</scope>
    <source>
        <strain evidence="12">HMR AF 1038</strain>
    </source>
</reference>
<keyword evidence="5" id="KW-0560">Oxidoreductase</keyword>
<feature type="domain" description="Carrier" evidence="9">
    <location>
        <begin position="2473"/>
        <end position="2550"/>
    </location>
</feature>
<dbReference type="InterPro" id="IPR011032">
    <property type="entry name" value="GroES-like_sf"/>
</dbReference>
<dbReference type="Pfam" id="PF08242">
    <property type="entry name" value="Methyltransf_12"/>
    <property type="match status" value="1"/>
</dbReference>
<proteinExistence type="predicted"/>
<dbReference type="EMBL" id="NIDN02000077">
    <property type="protein sequence ID" value="RLL97465.1"/>
    <property type="molecule type" value="Genomic_DNA"/>
</dbReference>
<dbReference type="InterPro" id="IPR036736">
    <property type="entry name" value="ACP-like_sf"/>
</dbReference>
<feature type="active site" description="Proton acceptor; for dehydratase activity" evidence="8">
    <location>
        <position position="974"/>
    </location>
</feature>
<evidence type="ECO:0000256" key="3">
    <source>
        <dbReference type="ARBA" id="ARBA00022679"/>
    </source>
</evidence>